<reference evidence="2" key="2">
    <citation type="submission" date="2023-05" db="EMBL/GenBank/DDBJ databases">
        <authorList>
            <consortium name="Lawrence Berkeley National Laboratory"/>
            <person name="Steindorff A."/>
            <person name="Hensen N."/>
            <person name="Bonometti L."/>
            <person name="Westerberg I."/>
            <person name="Brannstrom I.O."/>
            <person name="Guillou S."/>
            <person name="Cros-Aarteil S."/>
            <person name="Calhoun S."/>
            <person name="Haridas S."/>
            <person name="Kuo A."/>
            <person name="Mondo S."/>
            <person name="Pangilinan J."/>
            <person name="Riley R."/>
            <person name="Labutti K."/>
            <person name="Andreopoulos B."/>
            <person name="Lipzen A."/>
            <person name="Chen C."/>
            <person name="Yanf M."/>
            <person name="Daum C."/>
            <person name="Ng V."/>
            <person name="Clum A."/>
            <person name="Ohm R."/>
            <person name="Martin F."/>
            <person name="Silar P."/>
            <person name="Natvig D."/>
            <person name="Lalanne C."/>
            <person name="Gautier V."/>
            <person name="Ament-Velasquez S.L."/>
            <person name="Kruys A."/>
            <person name="Hutchinson M.I."/>
            <person name="Powell A.J."/>
            <person name="Barry K."/>
            <person name="Miller A.N."/>
            <person name="Grigoriev I.V."/>
            <person name="Debuchy R."/>
            <person name="Gladieux P."/>
            <person name="Thoren M.H."/>
            <person name="Johannesson H."/>
        </authorList>
    </citation>
    <scope>NUCLEOTIDE SEQUENCE</scope>
    <source>
        <strain evidence="2">PSN309</strain>
    </source>
</reference>
<evidence type="ECO:0000313" key="3">
    <source>
        <dbReference type="Proteomes" id="UP001302126"/>
    </source>
</evidence>
<evidence type="ECO:0000313" key="2">
    <source>
        <dbReference type="EMBL" id="KAK4189472.1"/>
    </source>
</evidence>
<name>A0AAN7AKK1_9PEZI</name>
<dbReference type="EMBL" id="MU864375">
    <property type="protein sequence ID" value="KAK4189472.1"/>
    <property type="molecule type" value="Genomic_DNA"/>
</dbReference>
<dbReference type="AlphaFoldDB" id="A0AAN7AKK1"/>
<keyword evidence="3" id="KW-1185">Reference proteome</keyword>
<organism evidence="2 3">
    <name type="scientific">Podospora australis</name>
    <dbReference type="NCBI Taxonomy" id="1536484"/>
    <lineage>
        <taxon>Eukaryota</taxon>
        <taxon>Fungi</taxon>
        <taxon>Dikarya</taxon>
        <taxon>Ascomycota</taxon>
        <taxon>Pezizomycotina</taxon>
        <taxon>Sordariomycetes</taxon>
        <taxon>Sordariomycetidae</taxon>
        <taxon>Sordariales</taxon>
        <taxon>Podosporaceae</taxon>
        <taxon>Podospora</taxon>
    </lineage>
</organism>
<feature type="compositionally biased region" description="Pro residues" evidence="1">
    <location>
        <begin position="95"/>
        <end position="114"/>
    </location>
</feature>
<gene>
    <name evidence="2" type="ORF">QBC35DRAFT_141736</name>
</gene>
<dbReference type="Proteomes" id="UP001302126">
    <property type="component" value="Unassembled WGS sequence"/>
</dbReference>
<comment type="caution">
    <text evidence="2">The sequence shown here is derived from an EMBL/GenBank/DDBJ whole genome shotgun (WGS) entry which is preliminary data.</text>
</comment>
<sequence>MPSTGHMTRTHRLLPYLGMYVAAWILIHDSRQNTQHRRPGPLQVSTQMVMMNSLHACCEVHSVNQGRDRTPRRSVAAVLGLCITPGPPFDQDASYPPPTPFKEPLAPEPPPPPSGASSSNSSHATGLGMAIWKSVPWECMTSSNERTLPATALNRDQSRYQLYCPKPSNLAPGTNALELHVAGVWAVLECQPSILEPWGWRPDRFPCDTAFIRCRSWNPLCCWLGGWREDA</sequence>
<proteinExistence type="predicted"/>
<protein>
    <submittedName>
        <fullName evidence="2">Uncharacterized protein</fullName>
    </submittedName>
</protein>
<reference evidence="2" key="1">
    <citation type="journal article" date="2023" name="Mol. Phylogenet. Evol.">
        <title>Genome-scale phylogeny and comparative genomics of the fungal order Sordariales.</title>
        <authorList>
            <person name="Hensen N."/>
            <person name="Bonometti L."/>
            <person name="Westerberg I."/>
            <person name="Brannstrom I.O."/>
            <person name="Guillou S."/>
            <person name="Cros-Aarteil S."/>
            <person name="Calhoun S."/>
            <person name="Haridas S."/>
            <person name="Kuo A."/>
            <person name="Mondo S."/>
            <person name="Pangilinan J."/>
            <person name="Riley R."/>
            <person name="LaButti K."/>
            <person name="Andreopoulos B."/>
            <person name="Lipzen A."/>
            <person name="Chen C."/>
            <person name="Yan M."/>
            <person name="Daum C."/>
            <person name="Ng V."/>
            <person name="Clum A."/>
            <person name="Steindorff A."/>
            <person name="Ohm R.A."/>
            <person name="Martin F."/>
            <person name="Silar P."/>
            <person name="Natvig D.O."/>
            <person name="Lalanne C."/>
            <person name="Gautier V."/>
            <person name="Ament-Velasquez S.L."/>
            <person name="Kruys A."/>
            <person name="Hutchinson M.I."/>
            <person name="Powell A.J."/>
            <person name="Barry K."/>
            <person name="Miller A.N."/>
            <person name="Grigoriev I.V."/>
            <person name="Debuchy R."/>
            <person name="Gladieux P."/>
            <person name="Hiltunen Thoren M."/>
            <person name="Johannesson H."/>
        </authorList>
    </citation>
    <scope>NUCLEOTIDE SEQUENCE</scope>
    <source>
        <strain evidence="2">PSN309</strain>
    </source>
</reference>
<evidence type="ECO:0000256" key="1">
    <source>
        <dbReference type="SAM" id="MobiDB-lite"/>
    </source>
</evidence>
<feature type="region of interest" description="Disordered" evidence="1">
    <location>
        <begin position="92"/>
        <end position="124"/>
    </location>
</feature>
<accession>A0AAN7AKK1</accession>